<reference evidence="7" key="1">
    <citation type="submission" date="2017-02" db="EMBL/GenBank/DDBJ databases">
        <title>Delving into the versatile metabolic prowess of the omnipresent phylum Bacteroidetes.</title>
        <authorList>
            <person name="Nobu M.K."/>
            <person name="Mei R."/>
            <person name="Narihiro T."/>
            <person name="Kuroda K."/>
            <person name="Liu W.-T."/>
        </authorList>
    </citation>
    <scope>NUCLEOTIDE SEQUENCE</scope>
    <source>
        <strain evidence="7">ADurb.Bin276</strain>
    </source>
</reference>
<dbReference type="AlphaFoldDB" id="A0A1V5T031"/>
<evidence type="ECO:0000256" key="5">
    <source>
        <dbReference type="ARBA" id="ARBA00023136"/>
    </source>
</evidence>
<evidence type="ECO:0000313" key="7">
    <source>
        <dbReference type="EMBL" id="OQA60127.1"/>
    </source>
</evidence>
<feature type="transmembrane region" description="Helical" evidence="6">
    <location>
        <begin position="41"/>
        <end position="61"/>
    </location>
</feature>
<name>A0A1V5T031_9BACT</name>
<keyword evidence="4 6" id="KW-1133">Transmembrane helix</keyword>
<accession>A0A1V5T031</accession>
<organism evidence="7">
    <name type="scientific">Candidatus Atribacter allofermentans</name>
    <dbReference type="NCBI Taxonomy" id="1852833"/>
    <lineage>
        <taxon>Bacteria</taxon>
        <taxon>Pseudomonadati</taxon>
        <taxon>Atribacterota</taxon>
        <taxon>Atribacteria</taxon>
        <taxon>Atribacterales</taxon>
        <taxon>Atribacteraceae</taxon>
        <taxon>Atribacter</taxon>
    </lineage>
</organism>
<feature type="transmembrane region" description="Helical" evidence="6">
    <location>
        <begin position="67"/>
        <end position="86"/>
    </location>
</feature>
<evidence type="ECO:0000256" key="6">
    <source>
        <dbReference type="SAM" id="Phobius"/>
    </source>
</evidence>
<comment type="subcellular location">
    <subcellularLocation>
        <location evidence="1">Cell membrane</location>
        <topology evidence="1">Multi-pass membrane protein</topology>
    </subcellularLocation>
</comment>
<gene>
    <name evidence="7" type="ORF">BWY41_00670</name>
</gene>
<dbReference type="GO" id="GO:0005886">
    <property type="term" value="C:plasma membrane"/>
    <property type="evidence" value="ECO:0007669"/>
    <property type="project" value="UniProtKB-SubCell"/>
</dbReference>
<dbReference type="EMBL" id="MWBQ01000040">
    <property type="protein sequence ID" value="OQA60127.1"/>
    <property type="molecule type" value="Genomic_DNA"/>
</dbReference>
<proteinExistence type="predicted"/>
<comment type="caution">
    <text evidence="7">The sequence shown here is derived from an EMBL/GenBank/DDBJ whole genome shotgun (WGS) entry which is preliminary data.</text>
</comment>
<evidence type="ECO:0000256" key="3">
    <source>
        <dbReference type="ARBA" id="ARBA00022692"/>
    </source>
</evidence>
<keyword evidence="3 6" id="KW-0812">Transmembrane</keyword>
<dbReference type="Proteomes" id="UP000485569">
    <property type="component" value="Unassembled WGS sequence"/>
</dbReference>
<sequence length="89" mass="10095">MNTITKTIISLLLGAGLSIIVAWLVAWNVKKLIYFKKSQPFSGLIGRLAITGVLIIIILKYLKPDTLLFFLGFFITYFLTVWVISIKLF</sequence>
<dbReference type="InterPro" id="IPR005598">
    <property type="entry name" value="ATP_synth_I"/>
</dbReference>
<evidence type="ECO:0000256" key="4">
    <source>
        <dbReference type="ARBA" id="ARBA00022989"/>
    </source>
</evidence>
<keyword evidence="2" id="KW-1003">Cell membrane</keyword>
<keyword evidence="5 6" id="KW-0472">Membrane</keyword>
<evidence type="ECO:0000256" key="2">
    <source>
        <dbReference type="ARBA" id="ARBA00022475"/>
    </source>
</evidence>
<dbReference type="Pfam" id="PF03899">
    <property type="entry name" value="ATP-synt_I"/>
    <property type="match status" value="1"/>
</dbReference>
<protein>
    <submittedName>
        <fullName evidence="7">ATP synthase I chain</fullName>
    </submittedName>
</protein>
<evidence type="ECO:0000256" key="1">
    <source>
        <dbReference type="ARBA" id="ARBA00004651"/>
    </source>
</evidence>
<feature type="transmembrane region" description="Helical" evidence="6">
    <location>
        <begin position="6"/>
        <end position="29"/>
    </location>
</feature>